<reference evidence="2" key="1">
    <citation type="journal article" date="2013" name="Science">
        <title>The Amborella genome and the evolution of flowering plants.</title>
        <authorList>
            <consortium name="Amborella Genome Project"/>
        </authorList>
    </citation>
    <scope>NUCLEOTIDE SEQUENCE [LARGE SCALE GENOMIC DNA]</scope>
</reference>
<protein>
    <submittedName>
        <fullName evidence="1">Uncharacterized protein</fullName>
    </submittedName>
</protein>
<dbReference type="Gramene" id="ERN11921">
    <property type="protein sequence ID" value="ERN11921"/>
    <property type="gene ID" value="AMTR_s00020p00241680"/>
</dbReference>
<accession>W1PW19</accession>
<proteinExistence type="predicted"/>
<dbReference type="HOGENOM" id="CLU_2200469_0_0_1"/>
<name>W1PW19_AMBTC</name>
<keyword evidence="2" id="KW-1185">Reference proteome</keyword>
<evidence type="ECO:0000313" key="1">
    <source>
        <dbReference type="EMBL" id="ERN11921.1"/>
    </source>
</evidence>
<dbReference type="Proteomes" id="UP000017836">
    <property type="component" value="Unassembled WGS sequence"/>
</dbReference>
<gene>
    <name evidence="1" type="ORF">AMTR_s00020p00241680</name>
</gene>
<dbReference type="AlphaFoldDB" id="W1PW19"/>
<evidence type="ECO:0000313" key="2">
    <source>
        <dbReference type="Proteomes" id="UP000017836"/>
    </source>
</evidence>
<organism evidence="1 2">
    <name type="scientific">Amborella trichopoda</name>
    <dbReference type="NCBI Taxonomy" id="13333"/>
    <lineage>
        <taxon>Eukaryota</taxon>
        <taxon>Viridiplantae</taxon>
        <taxon>Streptophyta</taxon>
        <taxon>Embryophyta</taxon>
        <taxon>Tracheophyta</taxon>
        <taxon>Spermatophyta</taxon>
        <taxon>Magnoliopsida</taxon>
        <taxon>Amborellales</taxon>
        <taxon>Amborellaceae</taxon>
        <taxon>Amborella</taxon>
    </lineage>
</organism>
<sequence length="108" mass="12197">MAAKVWGTTDDYRVVRWSSWWTLVVEVESEAEERGLVSMKDGREGKGARWVDVATASDSSVVVNRSSKVVAVTACWLGIKREEDRSSKVMVTNEWSREREQEGDSRDG</sequence>
<dbReference type="EMBL" id="KI392664">
    <property type="protein sequence ID" value="ERN11921.1"/>
    <property type="molecule type" value="Genomic_DNA"/>
</dbReference>